<evidence type="ECO:0000256" key="1">
    <source>
        <dbReference type="ARBA" id="ARBA00001946"/>
    </source>
</evidence>
<evidence type="ECO:0000256" key="7">
    <source>
        <dbReference type="ARBA" id="ARBA00022827"/>
    </source>
</evidence>
<accession>A0A7K0DJH0</accession>
<evidence type="ECO:0000313" key="12">
    <source>
        <dbReference type="Proteomes" id="UP000431401"/>
    </source>
</evidence>
<keyword evidence="6" id="KW-0479">Metal-binding</keyword>
<dbReference type="Pfam" id="PF02424">
    <property type="entry name" value="ApbE"/>
    <property type="match status" value="1"/>
</dbReference>
<dbReference type="GO" id="GO:0046872">
    <property type="term" value="F:metal ion binding"/>
    <property type="evidence" value="ECO:0007669"/>
    <property type="project" value="UniProtKB-KW"/>
</dbReference>
<evidence type="ECO:0000256" key="8">
    <source>
        <dbReference type="ARBA" id="ARBA00022842"/>
    </source>
</evidence>
<dbReference type="AlphaFoldDB" id="A0A7K0DJH0"/>
<comment type="caution">
    <text evidence="11">The sequence shown here is derived from an EMBL/GenBank/DDBJ whole genome shotgun (WGS) entry which is preliminary data.</text>
</comment>
<dbReference type="GO" id="GO:0016740">
    <property type="term" value="F:transferase activity"/>
    <property type="evidence" value="ECO:0007669"/>
    <property type="project" value="UniProtKB-KW"/>
</dbReference>
<keyword evidence="12" id="KW-1185">Reference proteome</keyword>
<organism evidence="11 12">
    <name type="scientific">Nocardia aurantia</name>
    <dbReference type="NCBI Taxonomy" id="2585199"/>
    <lineage>
        <taxon>Bacteria</taxon>
        <taxon>Bacillati</taxon>
        <taxon>Actinomycetota</taxon>
        <taxon>Actinomycetes</taxon>
        <taxon>Mycobacteriales</taxon>
        <taxon>Nocardiaceae</taxon>
        <taxon>Nocardia</taxon>
    </lineage>
</organism>
<keyword evidence="5" id="KW-0808">Transferase</keyword>
<dbReference type="EMBL" id="WEGI01000003">
    <property type="protein sequence ID" value="MQY25955.1"/>
    <property type="molecule type" value="Genomic_DNA"/>
</dbReference>
<dbReference type="EC" id="2.7.1.180" evidence="2"/>
<dbReference type="PANTHER" id="PTHR30040:SF2">
    <property type="entry name" value="FAD:PROTEIN FMN TRANSFERASE"/>
    <property type="match status" value="1"/>
</dbReference>
<evidence type="ECO:0000256" key="9">
    <source>
        <dbReference type="ARBA" id="ARBA00031306"/>
    </source>
</evidence>
<keyword evidence="7" id="KW-0274">FAD</keyword>
<evidence type="ECO:0000256" key="2">
    <source>
        <dbReference type="ARBA" id="ARBA00011955"/>
    </source>
</evidence>
<gene>
    <name evidence="11" type="ORF">NRB56_15140</name>
</gene>
<evidence type="ECO:0000256" key="4">
    <source>
        <dbReference type="ARBA" id="ARBA00022630"/>
    </source>
</evidence>
<sequence length="324" mass="33935">MTAARGTTTASTRFAAIGTTVGVVCTEPDELANAAAVLRARLGELDRAASRFRPDSELAVINSRSADLARAKHDARLRITVGPMLGACLRAALRAERMTGGLVSPTVGAALVACGYDEDLDAVRGRDGVRDGEPAPPRPAPVGRVFLDERQSRLELPAGTLLDLGASAKAWAADTIAAELAATRPGGFLVSLGGDIAVVGDPPPEGWAIGLRDRNDVVAQVVRSTGQAFATSSTRLRTWNDHGIHRHHIIDPRTGLPARTRWAEVTCAGPDAVQANTASTAAIVLDDRASRWLAERGVPARLTTVHGDVVTTPGWPAAAEQHVS</sequence>
<dbReference type="RefSeq" id="WP_153339808.1">
    <property type="nucleotide sequence ID" value="NZ_WEGI01000003.1"/>
</dbReference>
<dbReference type="InterPro" id="IPR003374">
    <property type="entry name" value="ApbE-like_sf"/>
</dbReference>
<evidence type="ECO:0000256" key="3">
    <source>
        <dbReference type="ARBA" id="ARBA00016337"/>
    </source>
</evidence>
<dbReference type="OrthoDB" id="9778595at2"/>
<protein>
    <recommendedName>
        <fullName evidence="3">FAD:protein FMN transferase</fullName>
        <ecNumber evidence="2">2.7.1.180</ecNumber>
    </recommendedName>
    <alternativeName>
        <fullName evidence="9">Flavin transferase</fullName>
    </alternativeName>
</protein>
<dbReference type="PANTHER" id="PTHR30040">
    <property type="entry name" value="THIAMINE BIOSYNTHESIS LIPOPROTEIN APBE"/>
    <property type="match status" value="1"/>
</dbReference>
<evidence type="ECO:0000256" key="5">
    <source>
        <dbReference type="ARBA" id="ARBA00022679"/>
    </source>
</evidence>
<dbReference type="SUPFAM" id="SSF143631">
    <property type="entry name" value="ApbE-like"/>
    <property type="match status" value="1"/>
</dbReference>
<proteinExistence type="predicted"/>
<keyword evidence="8" id="KW-0460">Magnesium</keyword>
<comment type="catalytic activity">
    <reaction evidence="10">
        <text>L-threonyl-[protein] + FAD = FMN-L-threonyl-[protein] + AMP + H(+)</text>
        <dbReference type="Rhea" id="RHEA:36847"/>
        <dbReference type="Rhea" id="RHEA-COMP:11060"/>
        <dbReference type="Rhea" id="RHEA-COMP:11061"/>
        <dbReference type="ChEBI" id="CHEBI:15378"/>
        <dbReference type="ChEBI" id="CHEBI:30013"/>
        <dbReference type="ChEBI" id="CHEBI:57692"/>
        <dbReference type="ChEBI" id="CHEBI:74257"/>
        <dbReference type="ChEBI" id="CHEBI:456215"/>
        <dbReference type="EC" id="2.7.1.180"/>
    </reaction>
</comment>
<keyword evidence="4" id="KW-0285">Flavoprotein</keyword>
<name>A0A7K0DJH0_9NOCA</name>
<comment type="cofactor">
    <cofactor evidence="1">
        <name>Mg(2+)</name>
        <dbReference type="ChEBI" id="CHEBI:18420"/>
    </cofactor>
</comment>
<reference evidence="11 12" key="1">
    <citation type="submission" date="2019-10" db="EMBL/GenBank/DDBJ databases">
        <title>Nocardia macrotermitis sp. nov. and Nocardia aurantia sp. nov., isolated from the gut of fungus growing-termite Macrotermes natalensis.</title>
        <authorList>
            <person name="Benndorf R."/>
            <person name="Schwitalla J."/>
            <person name="Martin K."/>
            <person name="De Beer W."/>
            <person name="Kaster A.-K."/>
            <person name="Vollmers J."/>
            <person name="Poulsen M."/>
            <person name="Beemelmanns C."/>
        </authorList>
    </citation>
    <scope>NUCLEOTIDE SEQUENCE [LARGE SCALE GENOMIC DNA]</scope>
    <source>
        <strain evidence="11 12">RB56</strain>
    </source>
</reference>
<evidence type="ECO:0000256" key="10">
    <source>
        <dbReference type="ARBA" id="ARBA00048540"/>
    </source>
</evidence>
<evidence type="ECO:0000313" key="11">
    <source>
        <dbReference type="EMBL" id="MQY25955.1"/>
    </source>
</evidence>
<dbReference type="Proteomes" id="UP000431401">
    <property type="component" value="Unassembled WGS sequence"/>
</dbReference>
<evidence type="ECO:0000256" key="6">
    <source>
        <dbReference type="ARBA" id="ARBA00022723"/>
    </source>
</evidence>
<dbReference type="Gene3D" id="3.10.520.10">
    <property type="entry name" value="ApbE-like domains"/>
    <property type="match status" value="1"/>
</dbReference>
<dbReference type="InterPro" id="IPR024932">
    <property type="entry name" value="ApbE"/>
</dbReference>